<feature type="transmembrane region" description="Helical" evidence="2">
    <location>
        <begin position="185"/>
        <end position="206"/>
    </location>
</feature>
<dbReference type="AlphaFoldDB" id="A0A7W5DU93"/>
<sequence>MTARLAGQVFSPMETLAFMDTPLIRPYRNVLIAVAGVWLIVAVASVGFEWSARPAQRDAANTVLSTPDIVLIAVVSGMVAIGSIMPGWSITIPPEEDAESHVDGIGPGGVVGAGSREVSGALASGETGPQEPVERIPAVNEPPDAVAEGSSEGPAGGASEGSAGDSEEEAVPVPLSPRAMAIERLGHAFLIGMMIRIAGTVALFLFSSYYMDASSTRIGIWVLAWHLVLLMTEVITLSREIQLPTQS</sequence>
<keyword evidence="2" id="KW-0472">Membrane</keyword>
<keyword evidence="2" id="KW-0812">Transmembrane</keyword>
<organism evidence="3 4">
    <name type="scientific">Aporhodopirellula rubra</name>
    <dbReference type="NCBI Taxonomy" id="980271"/>
    <lineage>
        <taxon>Bacteria</taxon>
        <taxon>Pseudomonadati</taxon>
        <taxon>Planctomycetota</taxon>
        <taxon>Planctomycetia</taxon>
        <taxon>Pirellulales</taxon>
        <taxon>Pirellulaceae</taxon>
        <taxon>Aporhodopirellula</taxon>
    </lineage>
</organism>
<keyword evidence="4" id="KW-1185">Reference proteome</keyword>
<proteinExistence type="predicted"/>
<dbReference type="Proteomes" id="UP000536179">
    <property type="component" value="Unassembled WGS sequence"/>
</dbReference>
<dbReference type="EMBL" id="JACHXU010000001">
    <property type="protein sequence ID" value="MBB3204663.1"/>
    <property type="molecule type" value="Genomic_DNA"/>
</dbReference>
<protein>
    <submittedName>
        <fullName evidence="3">Uncharacterized protein</fullName>
    </submittedName>
</protein>
<comment type="caution">
    <text evidence="3">The sequence shown here is derived from an EMBL/GenBank/DDBJ whole genome shotgun (WGS) entry which is preliminary data.</text>
</comment>
<accession>A0A7W5DU93</accession>
<reference evidence="3 4" key="1">
    <citation type="submission" date="2020-08" db="EMBL/GenBank/DDBJ databases">
        <title>Genomic Encyclopedia of Type Strains, Phase III (KMG-III): the genomes of soil and plant-associated and newly described type strains.</title>
        <authorList>
            <person name="Whitman W."/>
        </authorList>
    </citation>
    <scope>NUCLEOTIDE SEQUENCE [LARGE SCALE GENOMIC DNA]</scope>
    <source>
        <strain evidence="3 4">CECT 8075</strain>
    </source>
</reference>
<evidence type="ECO:0000313" key="3">
    <source>
        <dbReference type="EMBL" id="MBB3204663.1"/>
    </source>
</evidence>
<feature type="transmembrane region" description="Helical" evidence="2">
    <location>
        <begin position="30"/>
        <end position="48"/>
    </location>
</feature>
<keyword evidence="2" id="KW-1133">Transmembrane helix</keyword>
<gene>
    <name evidence="3" type="ORF">FHS27_000427</name>
</gene>
<name>A0A7W5DU93_9BACT</name>
<feature type="transmembrane region" description="Helical" evidence="2">
    <location>
        <begin position="218"/>
        <end position="237"/>
    </location>
</feature>
<feature type="transmembrane region" description="Helical" evidence="2">
    <location>
        <begin position="69"/>
        <end position="90"/>
    </location>
</feature>
<evidence type="ECO:0000256" key="2">
    <source>
        <dbReference type="SAM" id="Phobius"/>
    </source>
</evidence>
<dbReference type="RefSeq" id="WP_184301268.1">
    <property type="nucleotide sequence ID" value="NZ_JACHXU010000001.1"/>
</dbReference>
<evidence type="ECO:0000256" key="1">
    <source>
        <dbReference type="SAM" id="MobiDB-lite"/>
    </source>
</evidence>
<feature type="region of interest" description="Disordered" evidence="1">
    <location>
        <begin position="120"/>
        <end position="171"/>
    </location>
</feature>
<evidence type="ECO:0000313" key="4">
    <source>
        <dbReference type="Proteomes" id="UP000536179"/>
    </source>
</evidence>